<organism evidence="1 2">
    <name type="scientific">Streptomyces tagetis</name>
    <dbReference type="NCBI Taxonomy" id="2820809"/>
    <lineage>
        <taxon>Bacteria</taxon>
        <taxon>Bacillati</taxon>
        <taxon>Actinomycetota</taxon>
        <taxon>Actinomycetes</taxon>
        <taxon>Kitasatosporales</taxon>
        <taxon>Streptomycetaceae</taxon>
        <taxon>Streptomyces</taxon>
    </lineage>
</organism>
<evidence type="ECO:0000313" key="1">
    <source>
        <dbReference type="EMBL" id="MBQ0829113.1"/>
    </source>
</evidence>
<comment type="caution">
    <text evidence="1">The sequence shown here is derived from an EMBL/GenBank/DDBJ whole genome shotgun (WGS) entry which is preliminary data.</text>
</comment>
<sequence length="211" mass="22272">MAELAHVALTAASGAGPGPSVAGGRWVVGTCVRGGLGFALLRHRRTDGFAAEELYAAVREEDGGWSAPDHLTGDIGGINPDDPDDAGEVARVLHGRALAPWGEFEATLYTGRPGGDEGYEPLRFHALLVTPEADHLDVRDDTPGAGTARETDRRTLLSRVALFALFPGERFTVRAVAGTGSRARELGEPWELAGAGPGWEEEPPGWLAEVE</sequence>
<proteinExistence type="predicted"/>
<protein>
    <submittedName>
        <fullName evidence="1">Uncharacterized protein</fullName>
    </submittedName>
</protein>
<dbReference type="AlphaFoldDB" id="A0A940XF04"/>
<keyword evidence="2" id="KW-1185">Reference proteome</keyword>
<evidence type="ECO:0000313" key="2">
    <source>
        <dbReference type="Proteomes" id="UP000677875"/>
    </source>
</evidence>
<dbReference type="EMBL" id="JAGPNL010000006">
    <property type="protein sequence ID" value="MBQ0829113.1"/>
    <property type="molecule type" value="Genomic_DNA"/>
</dbReference>
<accession>A0A940XF04</accession>
<name>A0A940XF04_9ACTN</name>
<gene>
    <name evidence="1" type="ORF">J5Y05_21840</name>
</gene>
<dbReference type="Proteomes" id="UP000677875">
    <property type="component" value="Unassembled WGS sequence"/>
</dbReference>
<reference evidence="1" key="1">
    <citation type="submission" date="2021-04" db="EMBL/GenBank/DDBJ databases">
        <title>Genome seq and assembly of Streptomyces sp. RG38.</title>
        <authorList>
            <person name="Chhetri G."/>
        </authorList>
    </citation>
    <scope>NUCLEOTIDE SEQUENCE</scope>
    <source>
        <strain evidence="1">RG38</strain>
    </source>
</reference>